<dbReference type="Proteomes" id="UP000175993">
    <property type="component" value="Unassembled WGS sequence"/>
</dbReference>
<evidence type="ECO:0000313" key="1">
    <source>
        <dbReference type="EMBL" id="MUP03524.1"/>
    </source>
</evidence>
<sequence>MSLPVQHLFMIEKGWTHDDLNGMTESEFGWWYDEAIKLEEAKADAIRDASKS</sequence>
<dbReference type="RefSeq" id="WP_156537605.1">
    <property type="nucleotide sequence ID" value="NZ_JAALXX010000014.1"/>
</dbReference>
<dbReference type="AlphaFoldDB" id="A0ABD6GB36"/>
<name>A0ABD6GB36_AGRVI</name>
<reference evidence="1 2" key="1">
    <citation type="submission" date="2019-11" db="EMBL/GenBank/DDBJ databases">
        <title>Whole-genome sequencing of Allorhizobium vitis.</title>
        <authorList>
            <person name="Gan H.M."/>
            <person name="Savka M.A."/>
        </authorList>
    </citation>
    <scope>NUCLEOTIDE SEQUENCE [LARGE SCALE GENOMIC DNA]</scope>
    <source>
        <strain evidence="1 2">AB4</strain>
    </source>
</reference>
<accession>A0ABD6GB36</accession>
<organism evidence="1 2">
    <name type="scientific">Agrobacterium vitis</name>
    <name type="common">Rhizobium vitis</name>
    <dbReference type="NCBI Taxonomy" id="373"/>
    <lineage>
        <taxon>Bacteria</taxon>
        <taxon>Pseudomonadati</taxon>
        <taxon>Pseudomonadota</taxon>
        <taxon>Alphaproteobacteria</taxon>
        <taxon>Hyphomicrobiales</taxon>
        <taxon>Rhizobiaceae</taxon>
        <taxon>Rhizobium/Agrobacterium group</taxon>
        <taxon>Agrobacterium</taxon>
    </lineage>
</organism>
<comment type="caution">
    <text evidence="1">The sequence shown here is derived from an EMBL/GenBank/DDBJ whole genome shotgun (WGS) entry which is preliminary data.</text>
</comment>
<dbReference type="EMBL" id="MBEV02000001">
    <property type="protein sequence ID" value="MUP03524.1"/>
    <property type="molecule type" value="Genomic_DNA"/>
</dbReference>
<evidence type="ECO:0000313" key="2">
    <source>
        <dbReference type="Proteomes" id="UP000175993"/>
    </source>
</evidence>
<proteinExistence type="predicted"/>
<evidence type="ECO:0008006" key="3">
    <source>
        <dbReference type="Google" id="ProtNLM"/>
    </source>
</evidence>
<protein>
    <recommendedName>
        <fullName evidence="3">GpE family phage tail protein</fullName>
    </recommendedName>
</protein>
<gene>
    <name evidence="1" type="ORF">BBI04_001615</name>
</gene>